<dbReference type="OrthoDB" id="3898846at2759"/>
<feature type="non-terminal residue" evidence="1">
    <location>
        <position position="1"/>
    </location>
</feature>
<sequence length="243" mass="26830">SFVSSAAALAAQGQTQWKDATDGLARGHGYIADSGVKMEEVQVDRGLLNRRLPIALPRGFATLQTRITISDDFMVLLSRTACFDYASTGVEDRLNELLFDIVMNTATSAILGPTKSSDHPISKHLRLACVCLTIFQGQRVDGATFAGNQNYDLGLQAAWNEAMVLDQAALQDQKSAEAALWAVFVISVTCGSTATFYHHLLYSLMQDLQLAHWSQVRNVLLDFIYPGSFIDAPMQHFYQKLHR</sequence>
<dbReference type="Proteomes" id="UP000799539">
    <property type="component" value="Unassembled WGS sequence"/>
</dbReference>
<feature type="non-terminal residue" evidence="1">
    <location>
        <position position="243"/>
    </location>
</feature>
<reference evidence="1" key="1">
    <citation type="journal article" date="2020" name="Stud. Mycol.">
        <title>101 Dothideomycetes genomes: a test case for predicting lifestyles and emergence of pathogens.</title>
        <authorList>
            <person name="Haridas S."/>
            <person name="Albert R."/>
            <person name="Binder M."/>
            <person name="Bloem J."/>
            <person name="Labutti K."/>
            <person name="Salamov A."/>
            <person name="Andreopoulos B."/>
            <person name="Baker S."/>
            <person name="Barry K."/>
            <person name="Bills G."/>
            <person name="Bluhm B."/>
            <person name="Cannon C."/>
            <person name="Castanera R."/>
            <person name="Culley D."/>
            <person name="Daum C."/>
            <person name="Ezra D."/>
            <person name="Gonzalez J."/>
            <person name="Henrissat B."/>
            <person name="Kuo A."/>
            <person name="Liang C."/>
            <person name="Lipzen A."/>
            <person name="Lutzoni F."/>
            <person name="Magnuson J."/>
            <person name="Mondo S."/>
            <person name="Nolan M."/>
            <person name="Ohm R."/>
            <person name="Pangilinan J."/>
            <person name="Park H.-J."/>
            <person name="Ramirez L."/>
            <person name="Alfaro M."/>
            <person name="Sun H."/>
            <person name="Tritt A."/>
            <person name="Yoshinaga Y."/>
            <person name="Zwiers L.-H."/>
            <person name="Turgeon B."/>
            <person name="Goodwin S."/>
            <person name="Spatafora J."/>
            <person name="Crous P."/>
            <person name="Grigoriev I."/>
        </authorList>
    </citation>
    <scope>NUCLEOTIDE SEQUENCE</scope>
    <source>
        <strain evidence="1">SCOH1-5</strain>
    </source>
</reference>
<gene>
    <name evidence="1" type="ORF">CERZMDRAFT_7874</name>
</gene>
<protein>
    <submittedName>
        <fullName evidence="1">Uncharacterized protein</fullName>
    </submittedName>
</protein>
<accession>A0A6A6F5M3</accession>
<organism evidence="1 2">
    <name type="scientific">Cercospora zeae-maydis SCOH1-5</name>
    <dbReference type="NCBI Taxonomy" id="717836"/>
    <lineage>
        <taxon>Eukaryota</taxon>
        <taxon>Fungi</taxon>
        <taxon>Dikarya</taxon>
        <taxon>Ascomycota</taxon>
        <taxon>Pezizomycotina</taxon>
        <taxon>Dothideomycetes</taxon>
        <taxon>Dothideomycetidae</taxon>
        <taxon>Mycosphaerellales</taxon>
        <taxon>Mycosphaerellaceae</taxon>
        <taxon>Cercospora</taxon>
    </lineage>
</organism>
<dbReference type="AlphaFoldDB" id="A0A6A6F5M3"/>
<dbReference type="EMBL" id="ML992699">
    <property type="protein sequence ID" value="KAF2207861.1"/>
    <property type="molecule type" value="Genomic_DNA"/>
</dbReference>
<name>A0A6A6F5M3_9PEZI</name>
<keyword evidence="2" id="KW-1185">Reference proteome</keyword>
<proteinExistence type="predicted"/>
<evidence type="ECO:0000313" key="1">
    <source>
        <dbReference type="EMBL" id="KAF2207861.1"/>
    </source>
</evidence>
<evidence type="ECO:0000313" key="2">
    <source>
        <dbReference type="Proteomes" id="UP000799539"/>
    </source>
</evidence>